<dbReference type="EMBL" id="JACIFF010000007">
    <property type="protein sequence ID" value="MBB4080080.1"/>
    <property type="molecule type" value="Genomic_DNA"/>
</dbReference>
<dbReference type="InterPro" id="IPR029030">
    <property type="entry name" value="Caspase-like_dom_sf"/>
</dbReference>
<protein>
    <recommendedName>
        <fullName evidence="2">Peptidase C14 caspase domain-containing protein</fullName>
    </recommendedName>
</protein>
<evidence type="ECO:0000259" key="2">
    <source>
        <dbReference type="Pfam" id="PF00656"/>
    </source>
</evidence>
<accession>A0A840E4T9</accession>
<dbReference type="RefSeq" id="WP_183496325.1">
    <property type="nucleotide sequence ID" value="NZ_JACIFF010000007.1"/>
</dbReference>
<feature type="signal peptide" evidence="1">
    <location>
        <begin position="1"/>
        <end position="18"/>
    </location>
</feature>
<dbReference type="Gene3D" id="3.40.50.1460">
    <property type="match status" value="1"/>
</dbReference>
<gene>
    <name evidence="3" type="ORF">GGR28_002710</name>
</gene>
<dbReference type="Pfam" id="PF00656">
    <property type="entry name" value="Peptidase_C14"/>
    <property type="match status" value="1"/>
</dbReference>
<feature type="domain" description="Peptidase C14 caspase" evidence="2">
    <location>
        <begin position="82"/>
        <end position="263"/>
    </location>
</feature>
<comment type="caution">
    <text evidence="3">The sequence shown here is derived from an EMBL/GenBank/DDBJ whole genome shotgun (WGS) entry which is preliminary data.</text>
</comment>
<evidence type="ECO:0000313" key="4">
    <source>
        <dbReference type="Proteomes" id="UP000576209"/>
    </source>
</evidence>
<dbReference type="InterPro" id="IPR011600">
    <property type="entry name" value="Pept_C14_caspase"/>
</dbReference>
<organism evidence="3 4">
    <name type="scientific">Neolewinella aquimaris</name>
    <dbReference type="NCBI Taxonomy" id="1835722"/>
    <lineage>
        <taxon>Bacteria</taxon>
        <taxon>Pseudomonadati</taxon>
        <taxon>Bacteroidota</taxon>
        <taxon>Saprospiria</taxon>
        <taxon>Saprospirales</taxon>
        <taxon>Lewinellaceae</taxon>
        <taxon>Neolewinella</taxon>
    </lineage>
</organism>
<dbReference type="SUPFAM" id="SSF52129">
    <property type="entry name" value="Caspase-like"/>
    <property type="match status" value="1"/>
</dbReference>
<sequence length="402" mass="46281">MKYFLPLLCWLLCGFLYSQQTLHVIATINPHPDDDIAVGCRKDQQNIDKLFSFVAKSLRERGSGMTVQTYTPGYDPWEVYTFLEDLTVGPDDAVFFIYSGHGLENTQSPRWPLLYYCPKGNEAADPENCGYSLHDVHEQLKAKGVRMSLTIGSSCNAEPETDAADRVVRRLGSREEEMNDLNEMAHENFGLFTNYEGHILASSALPGQLAYLNDEVGSYYVDALVNTMAAGLQARQSVSWASILRRTDRTVREEWKKEQEAQFMIFRDDVAMYSDTDHHYPGDEEDMRAIYEDEYTEEWESELDQLEALELLPYYLIASAAEQGEDDEILAHDLELAEAFYRSILVEYYPDDEDYFWDVALSDFAEDPEWFYEELEYGSDLYESLDDDLLQSINEFLLKLGQ</sequence>
<keyword evidence="4" id="KW-1185">Reference proteome</keyword>
<proteinExistence type="predicted"/>
<dbReference type="GO" id="GO:0006508">
    <property type="term" value="P:proteolysis"/>
    <property type="evidence" value="ECO:0007669"/>
    <property type="project" value="InterPro"/>
</dbReference>
<feature type="chain" id="PRO_5032941623" description="Peptidase C14 caspase domain-containing protein" evidence="1">
    <location>
        <begin position="19"/>
        <end position="402"/>
    </location>
</feature>
<reference evidence="3 4" key="1">
    <citation type="submission" date="2020-08" db="EMBL/GenBank/DDBJ databases">
        <title>Genomic Encyclopedia of Type Strains, Phase IV (KMG-IV): sequencing the most valuable type-strain genomes for metagenomic binning, comparative biology and taxonomic classification.</title>
        <authorList>
            <person name="Goeker M."/>
        </authorList>
    </citation>
    <scope>NUCLEOTIDE SEQUENCE [LARGE SCALE GENOMIC DNA]</scope>
    <source>
        <strain evidence="3 4">DSM 105137</strain>
    </source>
</reference>
<name>A0A840E4T9_9BACT</name>
<dbReference type="AlphaFoldDB" id="A0A840E4T9"/>
<evidence type="ECO:0000313" key="3">
    <source>
        <dbReference type="EMBL" id="MBB4080080.1"/>
    </source>
</evidence>
<dbReference type="Proteomes" id="UP000576209">
    <property type="component" value="Unassembled WGS sequence"/>
</dbReference>
<dbReference type="GO" id="GO:0004197">
    <property type="term" value="F:cysteine-type endopeptidase activity"/>
    <property type="evidence" value="ECO:0007669"/>
    <property type="project" value="InterPro"/>
</dbReference>
<keyword evidence="1" id="KW-0732">Signal</keyword>
<evidence type="ECO:0000256" key="1">
    <source>
        <dbReference type="SAM" id="SignalP"/>
    </source>
</evidence>